<dbReference type="PANTHER" id="PTHR12802:SF115">
    <property type="entry name" value="PROTEIN REVEILLE 8"/>
    <property type="match status" value="1"/>
</dbReference>
<dbReference type="Proteomes" id="UP000595140">
    <property type="component" value="Unassembled WGS sequence"/>
</dbReference>
<gene>
    <name evidence="10" type="ORF">CCAM_LOCUS36606</name>
</gene>
<evidence type="ECO:0000256" key="1">
    <source>
        <dbReference type="ARBA" id="ARBA00004123"/>
    </source>
</evidence>
<evidence type="ECO:0000313" key="11">
    <source>
        <dbReference type="Proteomes" id="UP000595140"/>
    </source>
</evidence>
<dbReference type="CDD" id="cd00167">
    <property type="entry name" value="SANT"/>
    <property type="match status" value="1"/>
</dbReference>
<dbReference type="FunFam" id="1.10.10.60:FF:000023">
    <property type="entry name" value="protein REVEILLE 6 isoform X1"/>
    <property type="match status" value="1"/>
</dbReference>
<evidence type="ECO:0000256" key="2">
    <source>
        <dbReference type="ARBA" id="ARBA00023015"/>
    </source>
</evidence>
<evidence type="ECO:0000256" key="3">
    <source>
        <dbReference type="ARBA" id="ARBA00023125"/>
    </source>
</evidence>
<organism evidence="10 11">
    <name type="scientific">Cuscuta campestris</name>
    <dbReference type="NCBI Taxonomy" id="132261"/>
    <lineage>
        <taxon>Eukaryota</taxon>
        <taxon>Viridiplantae</taxon>
        <taxon>Streptophyta</taxon>
        <taxon>Embryophyta</taxon>
        <taxon>Tracheophyta</taxon>
        <taxon>Spermatophyta</taxon>
        <taxon>Magnoliopsida</taxon>
        <taxon>eudicotyledons</taxon>
        <taxon>Gunneridae</taxon>
        <taxon>Pentapetalae</taxon>
        <taxon>asterids</taxon>
        <taxon>lamiids</taxon>
        <taxon>Solanales</taxon>
        <taxon>Convolvulaceae</taxon>
        <taxon>Cuscuteae</taxon>
        <taxon>Cuscuta</taxon>
        <taxon>Cuscuta subgen. Grammica</taxon>
        <taxon>Cuscuta sect. Cleistogrammica</taxon>
    </lineage>
</organism>
<feature type="region of interest" description="Disordered" evidence="6">
    <location>
        <begin position="365"/>
        <end position="390"/>
    </location>
</feature>
<dbReference type="GO" id="GO:0000976">
    <property type="term" value="F:transcription cis-regulatory region binding"/>
    <property type="evidence" value="ECO:0007669"/>
    <property type="project" value="UniProtKB-ARBA"/>
</dbReference>
<evidence type="ECO:0000259" key="9">
    <source>
        <dbReference type="PROSITE" id="PS51294"/>
    </source>
</evidence>
<comment type="subcellular location">
    <subcellularLocation>
        <location evidence="1">Nucleus</location>
    </subcellularLocation>
</comment>
<feature type="domain" description="HTH myb-type" evidence="9">
    <location>
        <begin position="903"/>
        <end position="957"/>
    </location>
</feature>
<dbReference type="NCBIfam" id="TIGR01557">
    <property type="entry name" value="myb_SHAQKYF"/>
    <property type="match status" value="1"/>
</dbReference>
<dbReference type="InterPro" id="IPR021109">
    <property type="entry name" value="Peptidase_aspartic_dom_sf"/>
</dbReference>
<dbReference type="GO" id="GO:0005634">
    <property type="term" value="C:nucleus"/>
    <property type="evidence" value="ECO:0007669"/>
    <property type="project" value="UniProtKB-SubCell"/>
</dbReference>
<feature type="compositionally biased region" description="Polar residues" evidence="6">
    <location>
        <begin position="873"/>
        <end position="892"/>
    </location>
</feature>
<dbReference type="InterPro" id="IPR005162">
    <property type="entry name" value="Retrotrans_gag_dom"/>
</dbReference>
<proteinExistence type="predicted"/>
<dbReference type="InterPro" id="IPR009057">
    <property type="entry name" value="Homeodomain-like_sf"/>
</dbReference>
<evidence type="ECO:0000313" key="10">
    <source>
        <dbReference type="EMBL" id="VFQ94830.1"/>
    </source>
</evidence>
<keyword evidence="3" id="KW-0238">DNA-binding</keyword>
<dbReference type="Pfam" id="PF03732">
    <property type="entry name" value="Retrotrans_gag"/>
    <property type="match status" value="1"/>
</dbReference>
<name>A0A484N181_9ASTE</name>
<keyword evidence="11" id="KW-1185">Reference proteome</keyword>
<dbReference type="PANTHER" id="PTHR12802">
    <property type="entry name" value="SWI/SNF COMPLEX-RELATED"/>
    <property type="match status" value="1"/>
</dbReference>
<protein>
    <submittedName>
        <fullName evidence="10">Uncharacterized protein</fullName>
    </submittedName>
</protein>
<dbReference type="PROSITE" id="PS51294">
    <property type="entry name" value="HTH_MYB"/>
    <property type="match status" value="1"/>
</dbReference>
<keyword evidence="2" id="KW-0805">Transcription regulation</keyword>
<dbReference type="SMART" id="SM00717">
    <property type="entry name" value="SANT"/>
    <property type="match status" value="1"/>
</dbReference>
<dbReference type="Gene3D" id="2.40.70.10">
    <property type="entry name" value="Acid Proteases"/>
    <property type="match status" value="1"/>
</dbReference>
<dbReference type="PROSITE" id="PS51293">
    <property type="entry name" value="SANT"/>
    <property type="match status" value="1"/>
</dbReference>
<dbReference type="InterPro" id="IPR017884">
    <property type="entry name" value="SANT_dom"/>
</dbReference>
<dbReference type="GO" id="GO:0010597">
    <property type="term" value="P:green leaf volatile biosynthetic process"/>
    <property type="evidence" value="ECO:0007669"/>
    <property type="project" value="UniProtKB-ARBA"/>
</dbReference>
<keyword evidence="5" id="KW-0539">Nucleus</keyword>
<evidence type="ECO:0000256" key="6">
    <source>
        <dbReference type="SAM" id="MobiDB-lite"/>
    </source>
</evidence>
<dbReference type="EMBL" id="OOIL02005488">
    <property type="protein sequence ID" value="VFQ94830.1"/>
    <property type="molecule type" value="Genomic_DNA"/>
</dbReference>
<dbReference type="CDD" id="cd00303">
    <property type="entry name" value="retropepsin_like"/>
    <property type="match status" value="1"/>
</dbReference>
<dbReference type="PROSITE" id="PS50090">
    <property type="entry name" value="MYB_LIKE"/>
    <property type="match status" value="1"/>
</dbReference>
<dbReference type="InterPro" id="IPR001005">
    <property type="entry name" value="SANT/Myb"/>
</dbReference>
<dbReference type="Gene3D" id="1.10.10.60">
    <property type="entry name" value="Homeodomain-like"/>
    <property type="match status" value="1"/>
</dbReference>
<feature type="compositionally biased region" description="Basic and acidic residues" evidence="6">
    <location>
        <begin position="64"/>
        <end position="80"/>
    </location>
</feature>
<feature type="compositionally biased region" description="Basic and acidic residues" evidence="6">
    <location>
        <begin position="103"/>
        <end position="145"/>
    </location>
</feature>
<accession>A0A484N181</accession>
<dbReference type="Pfam" id="PF24904">
    <property type="entry name" value="RVE6"/>
    <property type="match status" value="1"/>
</dbReference>
<dbReference type="AlphaFoldDB" id="A0A484N181"/>
<feature type="compositionally biased region" description="Basic and acidic residues" evidence="6">
    <location>
        <begin position="25"/>
        <end position="34"/>
    </location>
</feature>
<feature type="region of interest" description="Disordered" evidence="6">
    <location>
        <begin position="856"/>
        <end position="902"/>
    </location>
</feature>
<dbReference type="GO" id="GO:0010468">
    <property type="term" value="P:regulation of gene expression"/>
    <property type="evidence" value="ECO:0007669"/>
    <property type="project" value="UniProtKB-ARBA"/>
</dbReference>
<dbReference type="InterPro" id="IPR006447">
    <property type="entry name" value="Myb_dom_plants"/>
</dbReference>
<feature type="domain" description="Myb-like" evidence="7">
    <location>
        <begin position="903"/>
        <end position="953"/>
    </location>
</feature>
<feature type="domain" description="SANT" evidence="8">
    <location>
        <begin position="906"/>
        <end position="959"/>
    </location>
</feature>
<dbReference type="InterPro" id="IPR017930">
    <property type="entry name" value="Myb_dom"/>
</dbReference>
<feature type="region of interest" description="Disordered" evidence="6">
    <location>
        <begin position="1"/>
        <end position="145"/>
    </location>
</feature>
<feature type="region of interest" description="Disordered" evidence="6">
    <location>
        <begin position="959"/>
        <end position="980"/>
    </location>
</feature>
<dbReference type="Pfam" id="PF00249">
    <property type="entry name" value="Myb_DNA-binding"/>
    <property type="match status" value="1"/>
</dbReference>
<keyword evidence="4" id="KW-0804">Transcription</keyword>
<dbReference type="SUPFAM" id="SSF46689">
    <property type="entry name" value="Homeodomain-like"/>
    <property type="match status" value="1"/>
</dbReference>
<evidence type="ECO:0000259" key="8">
    <source>
        <dbReference type="PROSITE" id="PS51293"/>
    </source>
</evidence>
<evidence type="ECO:0000259" key="7">
    <source>
        <dbReference type="PROSITE" id="PS50090"/>
    </source>
</evidence>
<dbReference type="OrthoDB" id="1937476at2759"/>
<evidence type="ECO:0000256" key="5">
    <source>
        <dbReference type="ARBA" id="ARBA00023242"/>
    </source>
</evidence>
<evidence type="ECO:0000256" key="4">
    <source>
        <dbReference type="ARBA" id="ARBA00023163"/>
    </source>
</evidence>
<sequence>MDKVGPSRSRRSRSQRSHTQVTPDGDVRSIHSKDEDWDVPQAQKKLKGKAVQPEGSRRSAFQRLGHDGRNQNRPAKERLGVETTPVSAFDRLGRGAGRPGRTRRMEPPPRDEPQNSRAPRDEEAESHPRHTVRSHIEQPRDRVGQVEARLEKLQRRVDRDEMKKILLNESPFTDRVHETPFPKKAKLEVPKFTGKEDPKIHVKTLHQSGRMMGLSGDEKCLLFFQTLRGRAAEWFHNLPAGEIDSFDELAEVFQEKFKENCTKRKKFTYLSTARQREHEDLTKFLTRWKDEVDKVEEMDDKTDMSLLVSGLRSGELYKEFCRRPPQSYQEAYNTAWDYADAEAQGVIKQMIEVRELDPEYLAQAKPKKNQWVRPEGQPAEQNKKKKAAGKEHLQVIYGGPEGGDSASQRKKWGRELYVGTIALAPWSKQTRREAITFTDRDLPATGEDHNDPLVITMDMGGVDVSRVLVDTGSSVNVLYLEAFEKLKLCQTRLEPLKTPLSGFTGDSVEAEGPILLTCELGVEDKVIQKQMRFVVVNIKCVHNAILGRPGINKVRGIISMAHLCMKFYTPGGIGQVRGDQKKARSCYLEAVKKMTKAFKRVTLVSQEEDQSKLEPGDETEQIVLREAFPERMVKIGRDLPGGLREEVISVLREFADLFAWSVADMPGIDRSIICHRLAVIEGSRSVKQKKRHLANVRRDFVKKELAKIEILDQPSADRIEIAAIQQSQSSATGVIEADDDWRYDLMEYLMTGQKPDDEERARKVVLRAPRFQVLDGHLYKRAIGGPLLRCLTNPEAERVIAENEADHLVELNLVEERRTMAAVKMAGYQQSVKRYHDNRVGPCYFQVHDEVLRRRDATRMPNKTTFHDHLTRRSSSTSQDMANPTNNPNPTDGSGKRVRKPYTITKSRESWTDEEHDKFLEALQLFDRDWKKIEDFVGSKTVIQIRSHAQKYFLKVQKNGTTAHVPPPRPKRKASHPYPQKASKNVLVPLQGPVANPPLVIPLAPVYDTSLLVNTSTSGIMSREDEFYSPVDEDTGAKGAEVVSNNVDGVGSSSRVVPKQSELGSRLHGLPDFGEVYKFIGSMFDPDTKCQEQELKEMDPINLETVLLLMRNLSINLSSPNFEPIRKMLSSNDVSIRSLRVSASSVAKNLHDILC</sequence>
<reference evidence="10 11" key="1">
    <citation type="submission" date="2018-04" db="EMBL/GenBank/DDBJ databases">
        <authorList>
            <person name="Vogel A."/>
        </authorList>
    </citation>
    <scope>NUCLEOTIDE SEQUENCE [LARGE SCALE GENOMIC DNA]</scope>
</reference>